<evidence type="ECO:0000313" key="4">
    <source>
        <dbReference type="Proteomes" id="UP000199263"/>
    </source>
</evidence>
<dbReference type="RefSeq" id="WP_278320238.1">
    <property type="nucleotide sequence ID" value="NZ_FOMG01000017.1"/>
</dbReference>
<feature type="domain" description="Gfo/Idh/MocA-like oxidoreductase N-terminal" evidence="1">
    <location>
        <begin position="6"/>
        <end position="124"/>
    </location>
</feature>
<dbReference type="AlphaFoldDB" id="A0A1I1NY67"/>
<evidence type="ECO:0000259" key="1">
    <source>
        <dbReference type="Pfam" id="PF01408"/>
    </source>
</evidence>
<dbReference type="Pfam" id="PF22725">
    <property type="entry name" value="GFO_IDH_MocA_C3"/>
    <property type="match status" value="1"/>
</dbReference>
<dbReference type="Gene3D" id="3.40.50.720">
    <property type="entry name" value="NAD(P)-binding Rossmann-like Domain"/>
    <property type="match status" value="1"/>
</dbReference>
<feature type="domain" description="GFO/IDH/MocA-like oxidoreductase" evidence="2">
    <location>
        <begin position="142"/>
        <end position="251"/>
    </location>
</feature>
<organism evidence="3 4">
    <name type="scientific">Clostridium uliginosum</name>
    <dbReference type="NCBI Taxonomy" id="119641"/>
    <lineage>
        <taxon>Bacteria</taxon>
        <taxon>Bacillati</taxon>
        <taxon>Bacillota</taxon>
        <taxon>Clostridia</taxon>
        <taxon>Eubacteriales</taxon>
        <taxon>Clostridiaceae</taxon>
        <taxon>Clostridium</taxon>
    </lineage>
</organism>
<dbReference type="EMBL" id="FOMG01000017">
    <property type="protein sequence ID" value="SFD02641.1"/>
    <property type="molecule type" value="Genomic_DNA"/>
</dbReference>
<proteinExistence type="predicted"/>
<name>A0A1I1NY67_9CLOT</name>
<dbReference type="InterPro" id="IPR036291">
    <property type="entry name" value="NAD(P)-bd_dom_sf"/>
</dbReference>
<reference evidence="3 4" key="1">
    <citation type="submission" date="2016-10" db="EMBL/GenBank/DDBJ databases">
        <authorList>
            <person name="de Groot N.N."/>
        </authorList>
    </citation>
    <scope>NUCLEOTIDE SEQUENCE [LARGE SCALE GENOMIC DNA]</scope>
    <source>
        <strain evidence="3 4">DSM 12992</strain>
    </source>
</reference>
<dbReference type="Proteomes" id="UP000199263">
    <property type="component" value="Unassembled WGS sequence"/>
</dbReference>
<keyword evidence="4" id="KW-1185">Reference proteome</keyword>
<dbReference type="SUPFAM" id="SSF55347">
    <property type="entry name" value="Glyceraldehyde-3-phosphate dehydrogenase-like, C-terminal domain"/>
    <property type="match status" value="1"/>
</dbReference>
<dbReference type="Pfam" id="PF01408">
    <property type="entry name" value="GFO_IDH_MocA"/>
    <property type="match status" value="1"/>
</dbReference>
<dbReference type="GO" id="GO:0000166">
    <property type="term" value="F:nucleotide binding"/>
    <property type="evidence" value="ECO:0007669"/>
    <property type="project" value="InterPro"/>
</dbReference>
<evidence type="ECO:0000313" key="3">
    <source>
        <dbReference type="EMBL" id="SFD02641.1"/>
    </source>
</evidence>
<accession>A0A1I1NY67</accession>
<dbReference type="PANTHER" id="PTHR43054:SF1">
    <property type="entry name" value="SCYLLO-INOSITOL 2-DEHYDROGENASE (NADP(+)) IOLU"/>
    <property type="match status" value="1"/>
</dbReference>
<gene>
    <name evidence="3" type="ORF">SAMN05421842_11757</name>
</gene>
<dbReference type="InterPro" id="IPR000683">
    <property type="entry name" value="Gfo/Idh/MocA-like_OxRdtase_N"/>
</dbReference>
<dbReference type="InterPro" id="IPR055170">
    <property type="entry name" value="GFO_IDH_MocA-like_dom"/>
</dbReference>
<dbReference type="STRING" id="119641.SAMN05421842_11757"/>
<evidence type="ECO:0000259" key="2">
    <source>
        <dbReference type="Pfam" id="PF22725"/>
    </source>
</evidence>
<dbReference type="PANTHER" id="PTHR43054">
    <property type="match status" value="1"/>
</dbReference>
<sequence>MTSKIIRFGIVGTNFITENFLSAGALEKNFSLNAIFSRSEEKAKEFASKYGVENTFTDLEKMANSDLIDAVYIASPNALHCKYSKLFLEHKKHVFCEKPIASNEKEVKEMLEIAKKNNVVLMEGMKTTLLPNFKKIKDNLHKIGKVRRYFASYCQYSSRYDKYKEGIVINAFKPELSNGAVMDIGIYTIYPMVCLFGIPNKIKANAIMLESGVDAQGSAIFDYDDMDGMVIYSKISNSYLPSEIQGEEGSIIIDHINTMENISIMYKDGTTEVISESQEKYDMIYEIQEFIQIINDNLLESNVNSNSNSLETIKILQEIRHQVGVVFPADI</sequence>
<dbReference type="SUPFAM" id="SSF51735">
    <property type="entry name" value="NAD(P)-binding Rossmann-fold domains"/>
    <property type="match status" value="1"/>
</dbReference>
<protein>
    <submittedName>
        <fullName evidence="3">Predicted dehydrogenase</fullName>
    </submittedName>
</protein>
<dbReference type="Gene3D" id="3.30.360.10">
    <property type="entry name" value="Dihydrodipicolinate Reductase, domain 2"/>
    <property type="match status" value="1"/>
</dbReference>